<feature type="region of interest" description="Disordered" evidence="1">
    <location>
        <begin position="1"/>
        <end position="30"/>
    </location>
</feature>
<accession>A0A9N7TL23</accession>
<dbReference type="Proteomes" id="UP001153269">
    <property type="component" value="Unassembled WGS sequence"/>
</dbReference>
<reference evidence="2" key="1">
    <citation type="submission" date="2020-03" db="EMBL/GenBank/DDBJ databases">
        <authorList>
            <person name="Weist P."/>
        </authorList>
    </citation>
    <scope>NUCLEOTIDE SEQUENCE</scope>
</reference>
<evidence type="ECO:0000313" key="2">
    <source>
        <dbReference type="EMBL" id="CAB1413864.1"/>
    </source>
</evidence>
<feature type="region of interest" description="Disordered" evidence="1">
    <location>
        <begin position="125"/>
        <end position="177"/>
    </location>
</feature>
<feature type="compositionally biased region" description="Basic and acidic residues" evidence="1">
    <location>
        <begin position="128"/>
        <end position="143"/>
    </location>
</feature>
<organism evidence="2 3">
    <name type="scientific">Pleuronectes platessa</name>
    <name type="common">European plaice</name>
    <dbReference type="NCBI Taxonomy" id="8262"/>
    <lineage>
        <taxon>Eukaryota</taxon>
        <taxon>Metazoa</taxon>
        <taxon>Chordata</taxon>
        <taxon>Craniata</taxon>
        <taxon>Vertebrata</taxon>
        <taxon>Euteleostomi</taxon>
        <taxon>Actinopterygii</taxon>
        <taxon>Neopterygii</taxon>
        <taxon>Teleostei</taxon>
        <taxon>Neoteleostei</taxon>
        <taxon>Acanthomorphata</taxon>
        <taxon>Carangaria</taxon>
        <taxon>Pleuronectiformes</taxon>
        <taxon>Pleuronectoidei</taxon>
        <taxon>Pleuronectidae</taxon>
        <taxon>Pleuronectes</taxon>
    </lineage>
</organism>
<name>A0A9N7TL23_PLEPL</name>
<feature type="compositionally biased region" description="Basic and acidic residues" evidence="1">
    <location>
        <begin position="1"/>
        <end position="13"/>
    </location>
</feature>
<keyword evidence="3" id="KW-1185">Reference proteome</keyword>
<sequence>MWERASERADEKRTRGRASMCGHEGGKGPEAVEAEKNIRGLWCIARKHTRTETHTYYHTRSLGGGRWTAADGARWRQDNKVTELYYIPQRGGNTQAVGLETECGENTAGHTHTHTVGRRRRRMIPTSRFEDALEPAPRDRDGQDGDEFSTGGVSAVKEQRDATMPWEAPVPQLTMVV</sequence>
<evidence type="ECO:0000313" key="3">
    <source>
        <dbReference type="Proteomes" id="UP001153269"/>
    </source>
</evidence>
<dbReference type="EMBL" id="CADEAL010000075">
    <property type="protein sequence ID" value="CAB1413864.1"/>
    <property type="molecule type" value="Genomic_DNA"/>
</dbReference>
<evidence type="ECO:0000256" key="1">
    <source>
        <dbReference type="SAM" id="MobiDB-lite"/>
    </source>
</evidence>
<protein>
    <submittedName>
        <fullName evidence="2">Uncharacterized protein</fullName>
    </submittedName>
</protein>
<dbReference type="AlphaFoldDB" id="A0A9N7TL23"/>
<gene>
    <name evidence="2" type="ORF">PLEPLA_LOCUS1567</name>
</gene>
<comment type="caution">
    <text evidence="2">The sequence shown here is derived from an EMBL/GenBank/DDBJ whole genome shotgun (WGS) entry which is preliminary data.</text>
</comment>
<proteinExistence type="predicted"/>